<reference evidence="2" key="1">
    <citation type="submission" date="2010-09" db="EMBL/GenBank/DDBJ databases">
        <title>Complete sequence of chromosome1 of Burkholderia sp. CCGE1003.</title>
        <authorList>
            <consortium name="US DOE Joint Genome Institute"/>
            <person name="Lucas S."/>
            <person name="Copeland A."/>
            <person name="Lapidus A."/>
            <person name="Cheng J.-F."/>
            <person name="Bruce D."/>
            <person name="Goodwin L."/>
            <person name="Pitluck S."/>
            <person name="Daligault H."/>
            <person name="Davenport K."/>
            <person name="Detter J.C."/>
            <person name="Han C."/>
            <person name="Tapia R."/>
            <person name="Land M."/>
            <person name="Hauser L."/>
            <person name="Jeffries C."/>
            <person name="Kyrpides N."/>
            <person name="Ivanova N."/>
            <person name="Ovchinnikova G."/>
            <person name="Martinez-Romero E."/>
            <person name="Rogel M.A."/>
            <person name="Auchtung J."/>
            <person name="Tiedje J.M."/>
            <person name="Woyke T."/>
        </authorList>
    </citation>
    <scope>NUCLEOTIDE SEQUENCE</scope>
    <source>
        <strain evidence="2">CCGE1003</strain>
    </source>
</reference>
<proteinExistence type="predicted"/>
<gene>
    <name evidence="2" type="ordered locus">BC1003_1376</name>
</gene>
<accession>E1T5I5</accession>
<name>E1T5I5_BURSG</name>
<evidence type="ECO:0000259" key="1">
    <source>
        <dbReference type="Pfam" id="PF00881"/>
    </source>
</evidence>
<sequence>MKDPRLSGETAMKHYFRLGTTTPAATHARPVHGEAAPRIVLPPPVSSGGMPILDAFAKRRTTRRFASTELDDATLGQLLWAANGVNRTDHEGNDRRTAPSVLALHEIDVYAALARGMYRYDARHHCLDLVIAADLRALTGYQDFVGEAPLELVYVADLARMQDIAPSQREPFAYASAGAIVQNVYLFCAAAGLAVTARSWLNRSTLGAEMRLSRDSVPVLAQTVGHFEDDEAAG</sequence>
<protein>
    <submittedName>
        <fullName evidence="2">Nitroreductase</fullName>
    </submittedName>
</protein>
<organism evidence="2">
    <name type="scientific">Burkholderia sp. (strain CCGE1003)</name>
    <dbReference type="NCBI Taxonomy" id="640512"/>
    <lineage>
        <taxon>Bacteria</taxon>
        <taxon>Pseudomonadati</taxon>
        <taxon>Pseudomonadota</taxon>
        <taxon>Betaproteobacteria</taxon>
        <taxon>Burkholderiales</taxon>
        <taxon>Burkholderiaceae</taxon>
        <taxon>Burkholderia</taxon>
    </lineage>
</organism>
<dbReference type="EMBL" id="CP002217">
    <property type="protein sequence ID" value="ADN57351.1"/>
    <property type="molecule type" value="Genomic_DNA"/>
</dbReference>
<dbReference type="STRING" id="640512.BC1003_1376"/>
<dbReference type="SUPFAM" id="SSF55469">
    <property type="entry name" value="FMN-dependent nitroreductase-like"/>
    <property type="match status" value="1"/>
</dbReference>
<dbReference type="Pfam" id="PF00881">
    <property type="entry name" value="Nitroreductase"/>
    <property type="match status" value="1"/>
</dbReference>
<dbReference type="eggNOG" id="COG0778">
    <property type="taxonomic scope" value="Bacteria"/>
</dbReference>
<dbReference type="PANTHER" id="PTHR43745">
    <property type="entry name" value="NITROREDUCTASE MJ1384-RELATED"/>
    <property type="match status" value="1"/>
</dbReference>
<feature type="domain" description="Nitroreductase" evidence="1">
    <location>
        <begin position="57"/>
        <end position="226"/>
    </location>
</feature>
<dbReference type="InterPro" id="IPR029479">
    <property type="entry name" value="Nitroreductase"/>
</dbReference>
<evidence type="ECO:0000313" key="2">
    <source>
        <dbReference type="EMBL" id="ADN57351.1"/>
    </source>
</evidence>
<dbReference type="GO" id="GO:0016491">
    <property type="term" value="F:oxidoreductase activity"/>
    <property type="evidence" value="ECO:0007669"/>
    <property type="project" value="InterPro"/>
</dbReference>
<dbReference type="KEGG" id="bgf:BC1003_1376"/>
<dbReference type="AlphaFoldDB" id="E1T5I5"/>
<dbReference type="PANTHER" id="PTHR43745:SF2">
    <property type="entry name" value="NITROREDUCTASE MJ1384-RELATED"/>
    <property type="match status" value="1"/>
</dbReference>
<dbReference type="HOGENOM" id="CLU_059362_1_0_4"/>
<dbReference type="Gene3D" id="3.40.109.10">
    <property type="entry name" value="NADH Oxidase"/>
    <property type="match status" value="1"/>
</dbReference>
<dbReference type="InterPro" id="IPR052544">
    <property type="entry name" value="Bacteriocin_Proc_Enz"/>
</dbReference>
<dbReference type="InterPro" id="IPR000415">
    <property type="entry name" value="Nitroreductase-like"/>
</dbReference>